<dbReference type="Pfam" id="PF01817">
    <property type="entry name" value="CM_2"/>
    <property type="match status" value="1"/>
</dbReference>
<dbReference type="SMART" id="SM00830">
    <property type="entry name" value="CM_2"/>
    <property type="match status" value="1"/>
</dbReference>
<dbReference type="PATRIC" id="fig|1133569.4.peg.865"/>
<feature type="transmembrane region" description="Helical" evidence="7">
    <location>
        <begin position="323"/>
        <end position="347"/>
    </location>
</feature>
<feature type="transmembrane region" description="Helical" evidence="7">
    <location>
        <begin position="359"/>
        <end position="377"/>
    </location>
</feature>
<evidence type="ECO:0000259" key="9">
    <source>
        <dbReference type="PROSITE" id="PS51168"/>
    </source>
</evidence>
<feature type="transmembrane region" description="Helical" evidence="7">
    <location>
        <begin position="197"/>
        <end position="218"/>
    </location>
</feature>
<proteinExistence type="inferred from homology"/>
<dbReference type="PROSITE" id="PS51168">
    <property type="entry name" value="CHORISMATE_MUT_2"/>
    <property type="match status" value="1"/>
</dbReference>
<dbReference type="AlphaFoldDB" id="A0A0R2CAD6"/>
<dbReference type="Gene3D" id="1.20.1250.20">
    <property type="entry name" value="MFS general substrate transporter like domains"/>
    <property type="match status" value="2"/>
</dbReference>
<dbReference type="InterPro" id="IPR036263">
    <property type="entry name" value="Chorismate_II_sf"/>
</dbReference>
<feature type="domain" description="Chorismate mutase" evidence="9">
    <location>
        <begin position="377"/>
        <end position="467"/>
    </location>
</feature>
<evidence type="ECO:0000256" key="7">
    <source>
        <dbReference type="SAM" id="Phobius"/>
    </source>
</evidence>
<dbReference type="GO" id="GO:0022857">
    <property type="term" value="F:transmembrane transporter activity"/>
    <property type="evidence" value="ECO:0007669"/>
    <property type="project" value="InterPro"/>
</dbReference>
<dbReference type="eggNOG" id="COG1605">
    <property type="taxonomic scope" value="Bacteria"/>
</dbReference>
<dbReference type="InterPro" id="IPR036979">
    <property type="entry name" value="CM_dom_sf"/>
</dbReference>
<dbReference type="SUPFAM" id="SSF48600">
    <property type="entry name" value="Chorismate mutase II"/>
    <property type="match status" value="1"/>
</dbReference>
<dbReference type="PROSITE" id="PS50850">
    <property type="entry name" value="MFS"/>
    <property type="match status" value="1"/>
</dbReference>
<dbReference type="InterPro" id="IPR036259">
    <property type="entry name" value="MFS_trans_sf"/>
</dbReference>
<keyword evidence="11" id="KW-1185">Reference proteome</keyword>
<dbReference type="Gene3D" id="1.20.59.10">
    <property type="entry name" value="Chorismate mutase"/>
    <property type="match status" value="1"/>
</dbReference>
<evidence type="ECO:0000259" key="8">
    <source>
        <dbReference type="PROSITE" id="PS50850"/>
    </source>
</evidence>
<feature type="transmembrane region" description="Helical" evidence="7">
    <location>
        <begin position="66"/>
        <end position="83"/>
    </location>
</feature>
<dbReference type="PANTHER" id="PTHR23514">
    <property type="entry name" value="BYPASS OF STOP CODON PROTEIN 6"/>
    <property type="match status" value="1"/>
</dbReference>
<dbReference type="EMBL" id="AYYX01000021">
    <property type="protein sequence ID" value="KRM88782.1"/>
    <property type="molecule type" value="Genomic_DNA"/>
</dbReference>
<protein>
    <submittedName>
        <fullName evidence="10">Transport protein</fullName>
    </submittedName>
</protein>
<dbReference type="eggNOG" id="COG2271">
    <property type="taxonomic scope" value="Bacteria"/>
</dbReference>
<keyword evidence="6 7" id="KW-0472">Membrane</keyword>
<evidence type="ECO:0000256" key="1">
    <source>
        <dbReference type="ARBA" id="ARBA00004651"/>
    </source>
</evidence>
<evidence type="ECO:0000256" key="3">
    <source>
        <dbReference type="ARBA" id="ARBA00022448"/>
    </source>
</evidence>
<feature type="transmembrane region" description="Helical" evidence="7">
    <location>
        <begin position="33"/>
        <end position="54"/>
    </location>
</feature>
<feature type="transmembrane region" description="Helical" evidence="7">
    <location>
        <begin position="238"/>
        <end position="258"/>
    </location>
</feature>
<evidence type="ECO:0000256" key="5">
    <source>
        <dbReference type="ARBA" id="ARBA00022989"/>
    </source>
</evidence>
<dbReference type="InterPro" id="IPR002701">
    <property type="entry name" value="CM_II_prokaryot"/>
</dbReference>
<keyword evidence="5 7" id="KW-1133">Transmembrane helix</keyword>
<evidence type="ECO:0000256" key="4">
    <source>
        <dbReference type="ARBA" id="ARBA00022692"/>
    </source>
</evidence>
<comment type="subcellular location">
    <subcellularLocation>
        <location evidence="1">Cell membrane</location>
        <topology evidence="1">Multi-pass membrane protein</topology>
    </subcellularLocation>
</comment>
<evidence type="ECO:0000313" key="10">
    <source>
        <dbReference type="EMBL" id="KRM88782.1"/>
    </source>
</evidence>
<organism evidence="10 11">
    <name type="scientific">Liquorilactobacillus vini DSM 20605</name>
    <dbReference type="NCBI Taxonomy" id="1133569"/>
    <lineage>
        <taxon>Bacteria</taxon>
        <taxon>Bacillati</taxon>
        <taxon>Bacillota</taxon>
        <taxon>Bacilli</taxon>
        <taxon>Lactobacillales</taxon>
        <taxon>Lactobacillaceae</taxon>
        <taxon>Liquorilactobacillus</taxon>
    </lineage>
</organism>
<comment type="similarity">
    <text evidence="2">Belongs to the major facilitator superfamily.</text>
</comment>
<evidence type="ECO:0000313" key="11">
    <source>
        <dbReference type="Proteomes" id="UP000051576"/>
    </source>
</evidence>
<feature type="transmembrane region" description="Helical" evidence="7">
    <location>
        <begin position="290"/>
        <end position="311"/>
    </location>
</feature>
<keyword evidence="3" id="KW-0813">Transport</keyword>
<comment type="caution">
    <text evidence="10">The sequence shown here is derived from an EMBL/GenBank/DDBJ whole genome shotgun (WGS) entry which is preliminary data.</text>
</comment>
<gene>
    <name evidence="10" type="ORF">FD21_GL000796</name>
</gene>
<name>A0A0R2CAD6_9LACO</name>
<dbReference type="GO" id="GO:0046417">
    <property type="term" value="P:chorismate metabolic process"/>
    <property type="evidence" value="ECO:0007669"/>
    <property type="project" value="InterPro"/>
</dbReference>
<feature type="domain" description="Major facilitator superfamily (MFS) profile" evidence="8">
    <location>
        <begin position="1"/>
        <end position="381"/>
    </location>
</feature>
<dbReference type="InterPro" id="IPR020846">
    <property type="entry name" value="MFS_dom"/>
</dbReference>
<dbReference type="GO" id="GO:0004106">
    <property type="term" value="F:chorismate mutase activity"/>
    <property type="evidence" value="ECO:0007669"/>
    <property type="project" value="InterPro"/>
</dbReference>
<dbReference type="SUPFAM" id="SSF103473">
    <property type="entry name" value="MFS general substrate transporter"/>
    <property type="match status" value="1"/>
</dbReference>
<feature type="transmembrane region" description="Helical" evidence="7">
    <location>
        <begin position="150"/>
        <end position="176"/>
    </location>
</feature>
<evidence type="ECO:0000256" key="6">
    <source>
        <dbReference type="ARBA" id="ARBA00023136"/>
    </source>
</evidence>
<reference evidence="10 11" key="1">
    <citation type="journal article" date="2015" name="Genome Announc.">
        <title>Expanding the biotechnology potential of lactobacilli through comparative genomics of 213 strains and associated genera.</title>
        <authorList>
            <person name="Sun Z."/>
            <person name="Harris H.M."/>
            <person name="McCann A."/>
            <person name="Guo C."/>
            <person name="Argimon S."/>
            <person name="Zhang W."/>
            <person name="Yang X."/>
            <person name="Jeffery I.B."/>
            <person name="Cooney J.C."/>
            <person name="Kagawa T.F."/>
            <person name="Liu W."/>
            <person name="Song Y."/>
            <person name="Salvetti E."/>
            <person name="Wrobel A."/>
            <person name="Rasinkangas P."/>
            <person name="Parkhill J."/>
            <person name="Rea M.C."/>
            <person name="O'Sullivan O."/>
            <person name="Ritari J."/>
            <person name="Douillard F.P."/>
            <person name="Paul Ross R."/>
            <person name="Yang R."/>
            <person name="Briner A.E."/>
            <person name="Felis G.E."/>
            <person name="de Vos W.M."/>
            <person name="Barrangou R."/>
            <person name="Klaenhammer T.R."/>
            <person name="Caufield P.W."/>
            <person name="Cui Y."/>
            <person name="Zhang H."/>
            <person name="O'Toole P.W."/>
        </authorList>
    </citation>
    <scope>NUCLEOTIDE SEQUENCE [LARGE SCALE GENOMIC DNA]</scope>
    <source>
        <strain evidence="10 11">DSM 20605</strain>
    </source>
</reference>
<keyword evidence="4 7" id="KW-0812">Transmembrane</keyword>
<dbReference type="Proteomes" id="UP000051576">
    <property type="component" value="Unassembled WGS sequence"/>
</dbReference>
<sequence>MTCLYLNYFVHGIGLIILAQNMKELGDLWKQPLATVSYVISGIGIGKLFAYLVLGVLADRFGRKKFIYFGIICYLIFFSGMLIAPTIQIAYLLAILAGVANSALDTGTYPTFIELGKNNGSANILIKAFMSAGEFVLPLLVAFLENRELWFGWSFILPTFVLLINLGLFIPVKFPLANTITQVSQQGSLQLKAMKKNWLAVCLALYGYTSMAIMILYTQWISLYAQAELNFSNWQSHFLLSIYSIGSIVGVLIVFALLRKNVSETTLLLILNLLALVSLTLVCWGQNFNLLAIASFAFGVTAAGGVMKTGLNLFLKLFPRIKGLLTGIFFTFGSLALFSVPILTGWLSKTSVALALRSNMIICVIGLGLVMVTWGLLRNTTTLKTVRQRISLIDRGIIILLKRRFRAVDQVGQIKEQEHQPILDRAREQVILQKIAVESSDQQLVPYLQDIYRQIMKNSRNYQAANQREKNLNFEEKKH</sequence>
<dbReference type="PROSITE" id="PS00216">
    <property type="entry name" value="SUGAR_TRANSPORT_1"/>
    <property type="match status" value="1"/>
</dbReference>
<dbReference type="InterPro" id="IPR011701">
    <property type="entry name" value="MFS"/>
</dbReference>
<accession>A0A0R2CAD6</accession>
<dbReference type="GO" id="GO:0005886">
    <property type="term" value="C:plasma membrane"/>
    <property type="evidence" value="ECO:0007669"/>
    <property type="project" value="UniProtKB-SubCell"/>
</dbReference>
<dbReference type="Pfam" id="PF07690">
    <property type="entry name" value="MFS_1"/>
    <property type="match status" value="1"/>
</dbReference>
<dbReference type="InterPro" id="IPR005829">
    <property type="entry name" value="Sugar_transporter_CS"/>
</dbReference>
<feature type="transmembrane region" description="Helical" evidence="7">
    <location>
        <begin position="265"/>
        <end position="284"/>
    </location>
</feature>
<evidence type="ECO:0000256" key="2">
    <source>
        <dbReference type="ARBA" id="ARBA00008335"/>
    </source>
</evidence>
<dbReference type="STRING" id="1133569.FD21_GL000796"/>
<dbReference type="InterPro" id="IPR051788">
    <property type="entry name" value="MFS_Transporter"/>
</dbReference>
<dbReference type="PANTHER" id="PTHR23514:SF3">
    <property type="entry name" value="BYPASS OF STOP CODON PROTEIN 6"/>
    <property type="match status" value="1"/>
</dbReference>